<keyword evidence="1 5" id="KW-0245">EGF-like domain</keyword>
<dbReference type="FunFam" id="2.10.25.10:FF:000038">
    <property type="entry name" value="Fibrillin 2"/>
    <property type="match status" value="1"/>
</dbReference>
<dbReference type="GO" id="GO:0005509">
    <property type="term" value="F:calcium ion binding"/>
    <property type="evidence" value="ECO:0007669"/>
    <property type="project" value="InterPro"/>
</dbReference>
<dbReference type="PANTHER" id="PTHR24039">
    <property type="entry name" value="FIBRILLIN-RELATED"/>
    <property type="match status" value="1"/>
</dbReference>
<reference evidence="6" key="1">
    <citation type="submission" date="2020-04" db="EMBL/GenBank/DDBJ databases">
        <authorList>
            <person name="Alioto T."/>
            <person name="Alioto T."/>
            <person name="Gomez Garrido J."/>
        </authorList>
    </citation>
    <scope>NUCLEOTIDE SEQUENCE</scope>
    <source>
        <strain evidence="6">A484AB</strain>
    </source>
</reference>
<organism evidence="6 7">
    <name type="scientific">Paramuricea clavata</name>
    <name type="common">Red gorgonian</name>
    <name type="synonym">Violescent sea-whip</name>
    <dbReference type="NCBI Taxonomy" id="317549"/>
    <lineage>
        <taxon>Eukaryota</taxon>
        <taxon>Metazoa</taxon>
        <taxon>Cnidaria</taxon>
        <taxon>Anthozoa</taxon>
        <taxon>Octocorallia</taxon>
        <taxon>Malacalcyonacea</taxon>
        <taxon>Plexauridae</taxon>
        <taxon>Paramuricea</taxon>
    </lineage>
</organism>
<evidence type="ECO:0000256" key="1">
    <source>
        <dbReference type="ARBA" id="ARBA00022536"/>
    </source>
</evidence>
<keyword evidence="2" id="KW-0732">Signal</keyword>
<keyword evidence="4" id="KW-1015">Disulfide bond</keyword>
<accession>A0A6S7FRM5</accession>
<evidence type="ECO:0000256" key="2">
    <source>
        <dbReference type="ARBA" id="ARBA00022729"/>
    </source>
</evidence>
<dbReference type="EMBL" id="CACRXK020000479">
    <property type="protein sequence ID" value="CAB3982228.1"/>
    <property type="molecule type" value="Genomic_DNA"/>
</dbReference>
<comment type="caution">
    <text evidence="6">The sequence shown here is derived from an EMBL/GenBank/DDBJ whole genome shotgun (WGS) entry which is preliminary data.</text>
</comment>
<keyword evidence="3" id="KW-0677">Repeat</keyword>
<evidence type="ECO:0000256" key="4">
    <source>
        <dbReference type="ARBA" id="ARBA00023157"/>
    </source>
</evidence>
<evidence type="ECO:0000256" key="5">
    <source>
        <dbReference type="PROSITE-ProRule" id="PRU00076"/>
    </source>
</evidence>
<dbReference type="OrthoDB" id="5983152at2759"/>
<dbReference type="InterPro" id="IPR024731">
    <property type="entry name" value="NELL2-like_EGF"/>
</dbReference>
<evidence type="ECO:0000313" key="6">
    <source>
        <dbReference type="EMBL" id="CAB3982228.1"/>
    </source>
</evidence>
<dbReference type="Proteomes" id="UP001152795">
    <property type="component" value="Unassembled WGS sequence"/>
</dbReference>
<dbReference type="PROSITE" id="PS50026">
    <property type="entry name" value="EGF_3"/>
    <property type="match status" value="1"/>
</dbReference>
<dbReference type="SUPFAM" id="SSF57196">
    <property type="entry name" value="EGF/Laminin"/>
    <property type="match status" value="1"/>
</dbReference>
<comment type="caution">
    <text evidence="5">Lacks conserved residue(s) required for the propagation of feature annotation.</text>
</comment>
<dbReference type="AlphaFoldDB" id="A0A6S7FRM5"/>
<dbReference type="PROSITE" id="PS01187">
    <property type="entry name" value="EGF_CA"/>
    <property type="match status" value="1"/>
</dbReference>
<dbReference type="InterPro" id="IPR001881">
    <property type="entry name" value="EGF-like_Ca-bd_dom"/>
</dbReference>
<protein>
    <submittedName>
        <fullName evidence="6">Mucin isoform X1</fullName>
    </submittedName>
</protein>
<dbReference type="PROSITE" id="PS00010">
    <property type="entry name" value="ASX_HYDROXYL"/>
    <property type="match status" value="1"/>
</dbReference>
<proteinExistence type="predicted"/>
<name>A0A6S7FRM5_PARCT</name>
<gene>
    <name evidence="6" type="ORF">PACLA_8A080976</name>
</gene>
<dbReference type="InterPro" id="IPR018097">
    <property type="entry name" value="EGF_Ca-bd_CS"/>
</dbReference>
<evidence type="ECO:0000256" key="3">
    <source>
        <dbReference type="ARBA" id="ARBA00022737"/>
    </source>
</evidence>
<keyword evidence="7" id="KW-1185">Reference proteome</keyword>
<dbReference type="Pfam" id="PF12947">
    <property type="entry name" value="EGF_3"/>
    <property type="match status" value="1"/>
</dbReference>
<dbReference type="SMART" id="SM00179">
    <property type="entry name" value="EGF_CA"/>
    <property type="match status" value="1"/>
</dbReference>
<evidence type="ECO:0000313" key="7">
    <source>
        <dbReference type="Proteomes" id="UP001152795"/>
    </source>
</evidence>
<sequence>MSQVLQEIAGEGKKGSVGITYLALFDPTTIGLTSNSLNSELEAQLNTANKETSLGPFQLKKTSSGNALTFTDVNECLIDSPCHTNAKCNNTEGSYSCTCDIGYSGDGYSCDGKNETETVIVILFKHILLQTFSPRASLIKGDYVRLFTKLVTSKQKGLHQKELHQSKDQIIIVWKNNWYSFSTSLILLLEIYMEEFTTPLFYKTSLKRVIRPETALHLE</sequence>
<dbReference type="PROSITE" id="PS01186">
    <property type="entry name" value="EGF_2"/>
    <property type="match status" value="1"/>
</dbReference>
<dbReference type="Gene3D" id="2.10.25.10">
    <property type="entry name" value="Laminin"/>
    <property type="match status" value="1"/>
</dbReference>
<dbReference type="SMART" id="SM00181">
    <property type="entry name" value="EGF"/>
    <property type="match status" value="1"/>
</dbReference>
<dbReference type="CDD" id="cd00054">
    <property type="entry name" value="EGF_CA"/>
    <property type="match status" value="1"/>
</dbReference>
<dbReference type="InterPro" id="IPR000152">
    <property type="entry name" value="EGF-type_Asp/Asn_hydroxyl_site"/>
</dbReference>
<dbReference type="InterPro" id="IPR000742">
    <property type="entry name" value="EGF"/>
</dbReference>